<dbReference type="FunFam" id="3.40.50.300:FF:001039">
    <property type="entry name" value="ATP-dependent RNA helicase DDX60"/>
    <property type="match status" value="1"/>
</dbReference>
<dbReference type="PROSITE" id="PS51192">
    <property type="entry name" value="HELICASE_ATP_BIND_1"/>
    <property type="match status" value="1"/>
</dbReference>
<feature type="region of interest" description="Disordered" evidence="6">
    <location>
        <begin position="683"/>
        <end position="724"/>
    </location>
</feature>
<keyword evidence="3" id="KW-0347">Helicase</keyword>
<accession>A0A6A5BVH3</accession>
<dbReference type="GO" id="GO:0004386">
    <property type="term" value="F:helicase activity"/>
    <property type="evidence" value="ECO:0007669"/>
    <property type="project" value="UniProtKB-KW"/>
</dbReference>
<feature type="domain" description="Helicase ATP-binding" evidence="7">
    <location>
        <begin position="1161"/>
        <end position="1334"/>
    </location>
</feature>
<dbReference type="SMART" id="SM00487">
    <property type="entry name" value="DEXDc"/>
    <property type="match status" value="1"/>
</dbReference>
<gene>
    <name evidence="9" type="ORF">FDP41_001619</name>
</gene>
<feature type="region of interest" description="Disordered" evidence="6">
    <location>
        <begin position="871"/>
        <end position="909"/>
    </location>
</feature>
<dbReference type="PANTHER" id="PTHR44533">
    <property type="entry name" value="DEAD/H RNA HELICASE, PUTATIVE-RELATED"/>
    <property type="match status" value="1"/>
</dbReference>
<evidence type="ECO:0000256" key="1">
    <source>
        <dbReference type="ARBA" id="ARBA00022741"/>
    </source>
</evidence>
<evidence type="ECO:0000313" key="10">
    <source>
        <dbReference type="Proteomes" id="UP000444721"/>
    </source>
</evidence>
<dbReference type="GO" id="GO:0005737">
    <property type="term" value="C:cytoplasm"/>
    <property type="evidence" value="ECO:0007669"/>
    <property type="project" value="TreeGrafter"/>
</dbReference>
<feature type="region of interest" description="Disordered" evidence="6">
    <location>
        <begin position="1"/>
        <end position="38"/>
    </location>
</feature>
<feature type="compositionally biased region" description="Basic and acidic residues" evidence="6">
    <location>
        <begin position="882"/>
        <end position="901"/>
    </location>
</feature>
<dbReference type="PANTHER" id="PTHR44533:SF4">
    <property type="entry name" value="DEAD_H RNA HELICASE, PUTATIVE-RELATED"/>
    <property type="match status" value="1"/>
</dbReference>
<organism evidence="9 10">
    <name type="scientific">Naegleria fowleri</name>
    <name type="common">Brain eating amoeba</name>
    <dbReference type="NCBI Taxonomy" id="5763"/>
    <lineage>
        <taxon>Eukaryota</taxon>
        <taxon>Discoba</taxon>
        <taxon>Heterolobosea</taxon>
        <taxon>Tetramitia</taxon>
        <taxon>Eutetramitia</taxon>
        <taxon>Vahlkampfiidae</taxon>
        <taxon>Naegleria</taxon>
    </lineage>
</organism>
<dbReference type="Gene3D" id="3.40.50.300">
    <property type="entry name" value="P-loop containing nucleotide triphosphate hydrolases"/>
    <property type="match status" value="2"/>
</dbReference>
<dbReference type="VEuPathDB" id="AmoebaDB:FDP41_001619"/>
<feature type="region of interest" description="Disordered" evidence="6">
    <location>
        <begin position="961"/>
        <end position="985"/>
    </location>
</feature>
<proteinExistence type="predicted"/>
<dbReference type="InterPro" id="IPR014001">
    <property type="entry name" value="Helicase_ATP-bd"/>
</dbReference>
<dbReference type="RefSeq" id="XP_044563989.1">
    <property type="nucleotide sequence ID" value="XM_044704723.1"/>
</dbReference>
<dbReference type="SUPFAM" id="SSF52540">
    <property type="entry name" value="P-loop containing nucleoside triphosphate hydrolases"/>
    <property type="match status" value="1"/>
</dbReference>
<dbReference type="InterPro" id="IPR011545">
    <property type="entry name" value="DEAD/DEAH_box_helicase_dom"/>
</dbReference>
<evidence type="ECO:0000313" key="9">
    <source>
        <dbReference type="EMBL" id="KAF0979276.1"/>
    </source>
</evidence>
<feature type="coiled-coil region" evidence="5">
    <location>
        <begin position="1476"/>
        <end position="1503"/>
    </location>
</feature>
<keyword evidence="5" id="KW-0175">Coiled coil</keyword>
<keyword evidence="4" id="KW-0067">ATP-binding</keyword>
<evidence type="ECO:0000256" key="6">
    <source>
        <dbReference type="SAM" id="MobiDB-lite"/>
    </source>
</evidence>
<dbReference type="InterPro" id="IPR001650">
    <property type="entry name" value="Helicase_C-like"/>
</dbReference>
<dbReference type="GO" id="GO:0016787">
    <property type="term" value="F:hydrolase activity"/>
    <property type="evidence" value="ECO:0007669"/>
    <property type="project" value="UniProtKB-KW"/>
</dbReference>
<name>A0A6A5BVH3_NAEFO</name>
<evidence type="ECO:0000259" key="7">
    <source>
        <dbReference type="PROSITE" id="PS51192"/>
    </source>
</evidence>
<dbReference type="SMART" id="SM00490">
    <property type="entry name" value="HELICc"/>
    <property type="match status" value="1"/>
</dbReference>
<keyword evidence="1" id="KW-0547">Nucleotide-binding</keyword>
<dbReference type="VEuPathDB" id="AmoebaDB:NF0109880"/>
<dbReference type="GO" id="GO:0005524">
    <property type="term" value="F:ATP binding"/>
    <property type="evidence" value="ECO:0007669"/>
    <property type="project" value="UniProtKB-KW"/>
</dbReference>
<comment type="caution">
    <text evidence="9">The sequence shown here is derived from an EMBL/GenBank/DDBJ whole genome shotgun (WGS) entry which is preliminary data.</text>
</comment>
<feature type="region of interest" description="Disordered" evidence="6">
    <location>
        <begin position="1098"/>
        <end position="1133"/>
    </location>
</feature>
<dbReference type="InterPro" id="IPR052431">
    <property type="entry name" value="SKI2_subfamily_helicases"/>
</dbReference>
<feature type="domain" description="Helicase C-terminal" evidence="8">
    <location>
        <begin position="1592"/>
        <end position="1765"/>
    </location>
</feature>
<dbReference type="PROSITE" id="PS51194">
    <property type="entry name" value="HELICASE_CTER"/>
    <property type="match status" value="1"/>
</dbReference>
<feature type="compositionally biased region" description="Basic and acidic residues" evidence="6">
    <location>
        <begin position="976"/>
        <end position="985"/>
    </location>
</feature>
<feature type="compositionally biased region" description="Acidic residues" evidence="6">
    <location>
        <begin position="27"/>
        <end position="38"/>
    </location>
</feature>
<sequence length="2170" mass="247652">MTEEYDNISYREEEEEEETTEQILESIAEEEEEEEDEELLQQSMLPSRKHHKITIESIEQIKQIVSFNQYDLIDAKGGLDLVVVNGDQLLTHFLRDSLGKTELNSSSYKLDWTNYGGQFLHLTYLVESFIKNLLDRDMRIDVVFFDDTSNEKCVKTSFLLNLAYEFHKEKNIPFGYLASSFLLAKEVIIHHLSKVCEKYVTSELFMVTRLNDTWYNSSSWENLLTKRKPSFIISTLAVQPFAFSMDDLFCTEIVLIKQATLTYDLCFYGNTVIGFCSAIRDTMSHSFKPKDIEMFLTKCFNEERFNDISQLFSECAIFDDSRNISEARNEITGLIEKESNAIQSEYFNKWITNARSRIELLLLALKDTLDRQTPSIPNSLSLAKILMLSVLTQYVVPLRDRAQYLLENISSPLITFNQQVMRSIFVVLKQIPTFNNLYDLIDFRMFTKITTLLYSMGTLQKLTNDGSEDEVLASLLPKELQPMFKSICTYLNAQHVSSSTDKNWWETTIKPLVAAYPIHEGKPAHPECLLRQLLPIDHEPLNKLFDDVDFNLPHQSKEEPVIAQDEVPKAAEQEQNIDEDIEDWEKEDWLKEETQEVVEQKVETQENLTEEEARELRFEKSYPLREQEINYSVKKDLDQIPNDFSGPRTEWEKQKVQDAQKRLHHYSESIRSLSDKKVIETAKSAGTETTSPQVESKPSKPVAKNSQKKESVAVASPSASATPSTKVRLMMIESNIKKREKEINEIASKYSEYIQKFSEFNNKADELKELGPKLEPYENLIKLLLEGVFKDIRVIQNIQATATDSSKKGASGISDSYNAANLLQEQRMTCETIWIQLTLLRAQYMARKLLLDRQDLQNSLRRQNQPKKGVKFLSFGDEDSNQTDKKDKEEKKKSALKKDENATDGGSTSQIAQISNLSGGADLPLYLYWEPFEIANRVYEIVAQFVNDTYTSDISVLTSPSQEKSEKKAVKSKKPAKSDKKEKTEKVKPITKIDLKHIIQSLINMLCDLGFVNFASRLAEKFNSGDITYGSLIKDNLLQQLDSDTLPSETVKVKVDTVNDKPESAEFQLMFNSAIIETASNIEIPPPELPETIVIDSKAHKPGKGHPKKEKPSTQRKQAEEETFQPPADDTSSVSSIAQNYVLPSSKSLGFTPDPWQEQMILSILQNKSILVSAPTSSGKTFIAFFAIEKILRDSDDAIVVYCCPTKALVNQAYAEVYSRFQKVYSNTSQYGVSSMLGMYTSEEKINVTTCQVLITVPQSLENLMTSAENLEWKKRMRYIILDEIHCINESSSSGQVWEHVLSLLECPFIALSASIGNPKEFADWLNENYNKDIVSHVSFLNEQQKSVELVVHDERPRPLEFYNYDTATDRLTEIHPMATLNPNSIDSVLFSHMQNFSPLQCLTLYKIALAIRQSWTEQSRPVPAAVNEFLTRFNPDTFFSNFGLIRRQQFATYGKSMKEALITMSTEVANHEFLLEITRALLKDVKASFDNMENEYEAQLQSKEVKDSDNISESDVVSTTSSRIISKHKFGTDGWLKDNIIPLVTRLAEDKLLPSIFFSFDRTMCDFLVRKIAAHLREARANSQLGNYFHLYSSGLEKVRSEKEIRYSLQSLEQFGPLIPIELREALEVGVAVHHHSCPTEYLTEVERLFRLRCLPIVISTSTLALGIHMPCKTVVMVGHSIYLTTTMFQQCAGRSGRRGYDVKGRVVLYGIPHVTANRLLAGVTPKIKGAMGLRSTFLLKMLSLLNKAQNDNEKLQIVTDDLSRLVNKKIFYLGQILANSEKQNKFCIRFMLDFLRRNLYLSQDASLGDFAQLNISLFHNEPANFLFIHLLQTGAIGQYLETWKDKLEQAPLRPEEKVEMLGEKLLILLNILFEARKLSHWDISPFKLENYFGITNLDEISSKNSTKSNLPTNILSQFAEYNRILLKTYGTFVTAYCKNYAKDVLDNYLPLSGIKFPEETSDLVEKLYQNSEICKALHDNKLQYYGTSSFAALSGTDDAFNNVSQLLNCKNQNVILDTSLLPYLEIVELISQNANISLSSYAIEFLRNGQKRQVATDCDFPNLSLCFNSLKNVDRILGQVLYNIYLFMNIKNGANNDLFMSTLTKVRTRFHDRVTGGRKTRKKVKQLKTINVEVDDRDLIKGSGAKLKNAMKHTKKDAVTKETGALME</sequence>
<feature type="compositionally biased region" description="Basic residues" evidence="6">
    <location>
        <begin position="1100"/>
        <end position="1109"/>
    </location>
</feature>
<feature type="compositionally biased region" description="Acidic residues" evidence="6">
    <location>
        <begin position="1"/>
        <end position="20"/>
    </location>
</feature>
<evidence type="ECO:0000256" key="3">
    <source>
        <dbReference type="ARBA" id="ARBA00022806"/>
    </source>
</evidence>
<dbReference type="VEuPathDB" id="AmoebaDB:NfTy_054200"/>
<dbReference type="GeneID" id="68108837"/>
<feature type="compositionally biased region" description="Low complexity" evidence="6">
    <location>
        <begin position="712"/>
        <end position="724"/>
    </location>
</feature>
<dbReference type="Pfam" id="PF00270">
    <property type="entry name" value="DEAD"/>
    <property type="match status" value="1"/>
</dbReference>
<feature type="compositionally biased region" description="Polar residues" evidence="6">
    <location>
        <begin position="684"/>
        <end position="696"/>
    </location>
</feature>
<evidence type="ECO:0000259" key="8">
    <source>
        <dbReference type="PROSITE" id="PS51194"/>
    </source>
</evidence>
<dbReference type="OMA" id="HCINESS"/>
<evidence type="ECO:0000256" key="4">
    <source>
        <dbReference type="ARBA" id="ARBA00022840"/>
    </source>
</evidence>
<dbReference type="OrthoDB" id="10255326at2759"/>
<keyword evidence="10" id="KW-1185">Reference proteome</keyword>
<feature type="compositionally biased region" description="Basic and acidic residues" evidence="6">
    <location>
        <begin position="1110"/>
        <end position="1120"/>
    </location>
</feature>
<dbReference type="Proteomes" id="UP000444721">
    <property type="component" value="Unassembled WGS sequence"/>
</dbReference>
<protein>
    <submittedName>
        <fullName evidence="9">Uncharacterized protein</fullName>
    </submittedName>
</protein>
<dbReference type="Pfam" id="PF00271">
    <property type="entry name" value="Helicase_C"/>
    <property type="match status" value="1"/>
</dbReference>
<reference evidence="9 10" key="1">
    <citation type="journal article" date="2019" name="Sci. Rep.">
        <title>Nanopore sequencing improves the draft genome of the human pathogenic amoeba Naegleria fowleri.</title>
        <authorList>
            <person name="Liechti N."/>
            <person name="Schurch N."/>
            <person name="Bruggmann R."/>
            <person name="Wittwer M."/>
        </authorList>
    </citation>
    <scope>NUCLEOTIDE SEQUENCE [LARGE SCALE GENOMIC DNA]</scope>
    <source>
        <strain evidence="9 10">ATCC 30894</strain>
    </source>
</reference>
<evidence type="ECO:0000256" key="2">
    <source>
        <dbReference type="ARBA" id="ARBA00022801"/>
    </source>
</evidence>
<dbReference type="GO" id="GO:0003676">
    <property type="term" value="F:nucleic acid binding"/>
    <property type="evidence" value="ECO:0007669"/>
    <property type="project" value="InterPro"/>
</dbReference>
<evidence type="ECO:0000256" key="5">
    <source>
        <dbReference type="SAM" id="Coils"/>
    </source>
</evidence>
<dbReference type="VEuPathDB" id="AmoebaDB:NF0010330"/>
<dbReference type="InterPro" id="IPR027417">
    <property type="entry name" value="P-loop_NTPase"/>
</dbReference>
<keyword evidence="2" id="KW-0378">Hydrolase</keyword>
<dbReference type="EMBL" id="VFQX01000027">
    <property type="protein sequence ID" value="KAF0979276.1"/>
    <property type="molecule type" value="Genomic_DNA"/>
</dbReference>